<dbReference type="VEuPathDB" id="PlasmoDB:PCOAH_00020550"/>
<dbReference type="InterPro" id="IPR024288">
    <property type="entry name" value="SICA_C"/>
</dbReference>
<dbReference type="GeneID" id="30908781"/>
<dbReference type="Pfam" id="PF12879">
    <property type="entry name" value="SICA_C"/>
    <property type="match status" value="1"/>
</dbReference>
<feature type="compositionally biased region" description="Basic and acidic residues" evidence="1">
    <location>
        <begin position="522"/>
        <end position="540"/>
    </location>
</feature>
<accession>A0A1B1DZH7</accession>
<evidence type="ECO:0000259" key="3">
    <source>
        <dbReference type="Pfam" id="PF12887"/>
    </source>
</evidence>
<dbReference type="Pfam" id="PF12887">
    <property type="entry name" value="SICA_alpha"/>
    <property type="match status" value="1"/>
</dbReference>
<dbReference type="Proteomes" id="UP000092716">
    <property type="component" value="Chromosome 8"/>
</dbReference>
<dbReference type="EMBL" id="CP016246">
    <property type="protein sequence ID" value="ANQ07997.1"/>
    <property type="molecule type" value="Genomic_DNA"/>
</dbReference>
<evidence type="ECO:0000259" key="2">
    <source>
        <dbReference type="Pfam" id="PF12879"/>
    </source>
</evidence>
<dbReference type="OrthoDB" id="376328at2759"/>
<feature type="domain" description="Schizont-infected cell agglutination extracellular alpha" evidence="3">
    <location>
        <begin position="6"/>
        <end position="177"/>
    </location>
</feature>
<proteinExistence type="predicted"/>
<feature type="compositionally biased region" description="Low complexity" evidence="1">
    <location>
        <begin position="250"/>
        <end position="261"/>
    </location>
</feature>
<organism evidence="4 5">
    <name type="scientific">Plasmodium coatneyi</name>
    <dbReference type="NCBI Taxonomy" id="208452"/>
    <lineage>
        <taxon>Eukaryota</taxon>
        <taxon>Sar</taxon>
        <taxon>Alveolata</taxon>
        <taxon>Apicomplexa</taxon>
        <taxon>Aconoidasida</taxon>
        <taxon>Haemosporida</taxon>
        <taxon>Plasmodiidae</taxon>
        <taxon>Plasmodium</taxon>
    </lineage>
</organism>
<feature type="region of interest" description="Disordered" evidence="1">
    <location>
        <begin position="319"/>
        <end position="413"/>
    </location>
</feature>
<name>A0A1B1DZH7_9APIC</name>
<evidence type="ECO:0000313" key="4">
    <source>
        <dbReference type="EMBL" id="ANQ07997.1"/>
    </source>
</evidence>
<evidence type="ECO:0000256" key="1">
    <source>
        <dbReference type="SAM" id="MobiDB-lite"/>
    </source>
</evidence>
<feature type="region of interest" description="Disordered" evidence="1">
    <location>
        <begin position="235"/>
        <end position="299"/>
    </location>
</feature>
<feature type="region of interest" description="Disordered" evidence="1">
    <location>
        <begin position="505"/>
        <end position="550"/>
    </location>
</feature>
<dbReference type="RefSeq" id="XP_019914692.1">
    <property type="nucleotide sequence ID" value="XM_020058864.1"/>
</dbReference>
<dbReference type="KEGG" id="pcot:PCOAH_00020550"/>
<gene>
    <name evidence="4" type="ORF">PCOAH_00020550</name>
</gene>
<feature type="compositionally biased region" description="Basic and acidic residues" evidence="1">
    <location>
        <begin position="370"/>
        <end position="382"/>
    </location>
</feature>
<keyword evidence="5" id="KW-1185">Reference proteome</keyword>
<protein>
    <submittedName>
        <fullName evidence="4">SICA antigen</fullName>
    </submittedName>
</protein>
<evidence type="ECO:0000313" key="5">
    <source>
        <dbReference type="Proteomes" id="UP000092716"/>
    </source>
</evidence>
<feature type="region of interest" description="Disordered" evidence="1">
    <location>
        <begin position="426"/>
        <end position="450"/>
    </location>
</feature>
<feature type="compositionally biased region" description="Basic residues" evidence="1">
    <location>
        <begin position="390"/>
        <end position="399"/>
    </location>
</feature>
<dbReference type="AlphaFoldDB" id="A0A1B1DZH7"/>
<sequence>MVALMKEEERNKSMSSYDKVKENVGKEVTQMLSQLKDYMGMDEKRNTTRIADICGHLKHSGKGPGDTNQLKKICKSLVNVVYWMEGWDKGKNRWKVESGKGEPWESYLKCIMGNNVILRIVRDKCDIEPIMEVIANTMEGKGEHFPNSGKTRMECDWVKTDDIKNGGELIGVTMEDWLEGAKSRKGGVTGLLEITEWMKCGSGEEMSDGKNEKKNCRSVRIIDLMNWGRSKELGDLVDTKPARGSQDDTSGGPKSSVSPGKNNSNVHVQQEEEDELPTGSEGYVPGPAGGSSPRNDTDVVDLITYGTGKISEVTFQKPTVQVEPQIPPGFIEENKAKPGSRSAETTPTVIGTRKDPDVKAGSDAQAPTETKNHDGTQDDASKTKYFVIPGKRRRSRRAHKIPDSPPLEEQLLDHVDDEVDGPHEYTLVKERRQPSSAPTKTKRSKKQGVHLPVGSRGVRRRMIIDIHLEVLNECQKGDLHLTKEDFFEILVKKFMGSRFREEDFVPKGDVPKEQVPSSDSAYKQEDFLPKEGAPIEKFPKEQVPCSDSGF</sequence>
<dbReference type="InterPro" id="IPR024290">
    <property type="entry name" value="SICA_extracell_a"/>
</dbReference>
<feature type="domain" description="Schizont-infected cell agglutination C-terminal" evidence="2">
    <location>
        <begin position="384"/>
        <end position="518"/>
    </location>
</feature>
<reference evidence="5" key="1">
    <citation type="submission" date="2016-06" db="EMBL/GenBank/DDBJ databases">
        <title>First high quality genome sequence of Plasmodium coatneyi using continuous long reads from single molecule, real-time sequencing.</title>
        <authorList>
            <person name="Chien J.-T."/>
            <person name="Pakala S.B."/>
            <person name="Geraldo J.A."/>
            <person name="Lapp S.A."/>
            <person name="Barnwell J.W."/>
            <person name="Kissinger J.C."/>
            <person name="Galinski M.R."/>
            <person name="Humphrey J.C."/>
        </authorList>
    </citation>
    <scope>NUCLEOTIDE SEQUENCE [LARGE SCALE GENOMIC DNA]</scope>
    <source>
        <strain evidence="5">Hackeri</strain>
    </source>
</reference>